<evidence type="ECO:0000313" key="2">
    <source>
        <dbReference type="Proteomes" id="UP001055811"/>
    </source>
</evidence>
<dbReference type="EMBL" id="CM042009">
    <property type="protein sequence ID" value="KAI3790410.1"/>
    <property type="molecule type" value="Genomic_DNA"/>
</dbReference>
<reference evidence="2" key="1">
    <citation type="journal article" date="2022" name="Mol. Ecol. Resour.">
        <title>The genomes of chicory, endive, great burdock and yacon provide insights into Asteraceae palaeo-polyploidization history and plant inulin production.</title>
        <authorList>
            <person name="Fan W."/>
            <person name="Wang S."/>
            <person name="Wang H."/>
            <person name="Wang A."/>
            <person name="Jiang F."/>
            <person name="Liu H."/>
            <person name="Zhao H."/>
            <person name="Xu D."/>
            <person name="Zhang Y."/>
        </authorList>
    </citation>
    <scope>NUCLEOTIDE SEQUENCE [LARGE SCALE GENOMIC DNA]</scope>
    <source>
        <strain evidence="2">cv. Punajuju</strain>
    </source>
</reference>
<dbReference type="Proteomes" id="UP001055811">
    <property type="component" value="Linkage Group LG01"/>
</dbReference>
<evidence type="ECO:0000313" key="1">
    <source>
        <dbReference type="EMBL" id="KAI3790410.1"/>
    </source>
</evidence>
<comment type="caution">
    <text evidence="1">The sequence shown here is derived from an EMBL/GenBank/DDBJ whole genome shotgun (WGS) entry which is preliminary data.</text>
</comment>
<reference evidence="1 2" key="2">
    <citation type="journal article" date="2022" name="Mol. Ecol. Resour.">
        <title>The genomes of chicory, endive, great burdock and yacon provide insights into Asteraceae paleo-polyploidization history and plant inulin production.</title>
        <authorList>
            <person name="Fan W."/>
            <person name="Wang S."/>
            <person name="Wang H."/>
            <person name="Wang A."/>
            <person name="Jiang F."/>
            <person name="Liu H."/>
            <person name="Zhao H."/>
            <person name="Xu D."/>
            <person name="Zhang Y."/>
        </authorList>
    </citation>
    <scope>NUCLEOTIDE SEQUENCE [LARGE SCALE GENOMIC DNA]</scope>
    <source>
        <strain evidence="2">cv. Punajuju</strain>
        <tissue evidence="1">Leaves</tissue>
    </source>
</reference>
<name>A0ACB9H3V0_CICIN</name>
<accession>A0ACB9H3V0</accession>
<sequence>MIASIPYFCEGNVRSYVYTLKTGTWFAIASPMPWFYQMASKAHFVNGALHWMVQLYYNVSHDVDAFRILTFDFSTQVFGMIPLPDSGQRMQHDLAVFRRSLAVISTGDDDDIKIWVTRDNSWYVVYKLERNQVGGGIDRGLQPINNGDILFRPYNDGFQAHYLKTATLLKLEDFKTASRISGIV</sequence>
<protein>
    <submittedName>
        <fullName evidence="1">Uncharacterized protein</fullName>
    </submittedName>
</protein>
<gene>
    <name evidence="1" type="ORF">L2E82_03424</name>
</gene>
<keyword evidence="2" id="KW-1185">Reference proteome</keyword>
<organism evidence="1 2">
    <name type="scientific">Cichorium intybus</name>
    <name type="common">Chicory</name>
    <dbReference type="NCBI Taxonomy" id="13427"/>
    <lineage>
        <taxon>Eukaryota</taxon>
        <taxon>Viridiplantae</taxon>
        <taxon>Streptophyta</taxon>
        <taxon>Embryophyta</taxon>
        <taxon>Tracheophyta</taxon>
        <taxon>Spermatophyta</taxon>
        <taxon>Magnoliopsida</taxon>
        <taxon>eudicotyledons</taxon>
        <taxon>Gunneridae</taxon>
        <taxon>Pentapetalae</taxon>
        <taxon>asterids</taxon>
        <taxon>campanulids</taxon>
        <taxon>Asterales</taxon>
        <taxon>Asteraceae</taxon>
        <taxon>Cichorioideae</taxon>
        <taxon>Cichorieae</taxon>
        <taxon>Cichoriinae</taxon>
        <taxon>Cichorium</taxon>
    </lineage>
</organism>
<proteinExistence type="predicted"/>